<comment type="caution">
    <text evidence="2">The sequence shown here is derived from an EMBL/GenBank/DDBJ whole genome shotgun (WGS) entry which is preliminary data.</text>
</comment>
<reference evidence="2 3" key="1">
    <citation type="submission" date="2015-09" db="EMBL/GenBank/DDBJ databases">
        <title>Genome sequence of Oxobacter pfennigii DSM 3222.</title>
        <authorList>
            <person name="Poehlein A."/>
            <person name="Bengelsdorf F.R."/>
            <person name="Schiel-Bengelsdorf B."/>
            <person name="Duerre P."/>
            <person name="Daniel R."/>
        </authorList>
    </citation>
    <scope>NUCLEOTIDE SEQUENCE [LARGE SCALE GENOMIC DNA]</scope>
    <source>
        <strain evidence="2 3">DSM 3222</strain>
    </source>
</reference>
<evidence type="ECO:0000313" key="3">
    <source>
        <dbReference type="Proteomes" id="UP000050326"/>
    </source>
</evidence>
<feature type="transmembrane region" description="Helical" evidence="1">
    <location>
        <begin position="239"/>
        <end position="259"/>
    </location>
</feature>
<dbReference type="GO" id="GO:0008643">
    <property type="term" value="P:carbohydrate transport"/>
    <property type="evidence" value="ECO:0007669"/>
    <property type="project" value="InterPro"/>
</dbReference>
<evidence type="ECO:0000256" key="1">
    <source>
        <dbReference type="SAM" id="Phobius"/>
    </source>
</evidence>
<dbReference type="PANTHER" id="PTHR11328:SF24">
    <property type="entry name" value="MAJOR FACILITATOR SUPERFAMILY (MFS) PROFILE DOMAIN-CONTAINING PROTEIN"/>
    <property type="match status" value="1"/>
</dbReference>
<dbReference type="GO" id="GO:0005886">
    <property type="term" value="C:plasma membrane"/>
    <property type="evidence" value="ECO:0007669"/>
    <property type="project" value="TreeGrafter"/>
</dbReference>
<feature type="transmembrane region" description="Helical" evidence="1">
    <location>
        <begin position="91"/>
        <end position="110"/>
    </location>
</feature>
<evidence type="ECO:0000313" key="2">
    <source>
        <dbReference type="EMBL" id="KPU42813.1"/>
    </source>
</evidence>
<feature type="transmembrane region" description="Helical" evidence="1">
    <location>
        <begin position="156"/>
        <end position="177"/>
    </location>
</feature>
<feature type="transmembrane region" description="Helical" evidence="1">
    <location>
        <begin position="21"/>
        <end position="46"/>
    </location>
</feature>
<dbReference type="EMBL" id="LKET01000051">
    <property type="protein sequence ID" value="KPU42813.1"/>
    <property type="molecule type" value="Genomic_DNA"/>
</dbReference>
<dbReference type="GO" id="GO:0006814">
    <property type="term" value="P:sodium ion transport"/>
    <property type="evidence" value="ECO:0007669"/>
    <property type="project" value="InterPro"/>
</dbReference>
<dbReference type="RefSeq" id="WP_054876555.1">
    <property type="nucleotide sequence ID" value="NZ_LKET01000051.1"/>
</dbReference>
<gene>
    <name evidence="2" type="primary">yicJ_3</name>
    <name evidence="2" type="ORF">OXPF_35760</name>
</gene>
<sequence length="457" mass="49210">MSSVTNINAEVQFEEVSNKEVGAYGLGYFGYNLGSAGLMTYLTFFYTDYMKIPAASVAMILLVSRFLDGATDLFLGVLIDRTTSKYGKARPWLLWMALPAAISVSLLYYVPNISTSGKVVYAFITYNAVAFFYLTCMALPMQALVALITPDPKRRLTISTVGSIFNTLAAVVINLYAKPIMAALGGEAKGMFWFFTIMAFAGVGLMLLCFAFTKERAERRQYAKVPLGVGVKALFANKYWWNITLIQIMTSLVPSAWGATVYYTNYITGNAGLVGPIMSLMWGGITIGIFMFIPVTRKLGKRNAGLIGMALQVLGSVVLWFAPASVGMLWFSTVLRSIGPAAMIAASNAMRADTVEYGEWKTGVRNEGMIYSGASFGGKVGSGIGGAILAALLASGGYVGGAATQTPEAIEAIKAAFIILPGVGSTLIMVMLAFFDLEKFIPQINKDLKERRAKAAV</sequence>
<feature type="transmembrane region" description="Helical" evidence="1">
    <location>
        <begin position="130"/>
        <end position="149"/>
    </location>
</feature>
<dbReference type="PATRIC" id="fig|36849.3.peg.3782"/>
<dbReference type="GO" id="GO:0015293">
    <property type="term" value="F:symporter activity"/>
    <property type="evidence" value="ECO:0007669"/>
    <property type="project" value="InterPro"/>
</dbReference>
<dbReference type="PANTHER" id="PTHR11328">
    <property type="entry name" value="MAJOR FACILITATOR SUPERFAMILY DOMAIN-CONTAINING PROTEIN"/>
    <property type="match status" value="1"/>
</dbReference>
<feature type="transmembrane region" description="Helical" evidence="1">
    <location>
        <begin position="370"/>
        <end position="395"/>
    </location>
</feature>
<keyword evidence="1" id="KW-0472">Membrane</keyword>
<dbReference type="OrthoDB" id="9764596at2"/>
<keyword evidence="1" id="KW-0812">Transmembrane</keyword>
<dbReference type="AlphaFoldDB" id="A0A0P8Y843"/>
<dbReference type="InterPro" id="IPR039672">
    <property type="entry name" value="MFS_2"/>
</dbReference>
<feature type="transmembrane region" description="Helical" evidence="1">
    <location>
        <begin position="192"/>
        <end position="212"/>
    </location>
</feature>
<dbReference type="CDD" id="cd17332">
    <property type="entry name" value="MFS_MelB_like"/>
    <property type="match status" value="1"/>
</dbReference>
<feature type="transmembrane region" description="Helical" evidence="1">
    <location>
        <begin position="52"/>
        <end position="79"/>
    </location>
</feature>
<dbReference type="Pfam" id="PF13347">
    <property type="entry name" value="MFS_2"/>
    <property type="match status" value="1"/>
</dbReference>
<dbReference type="InterPro" id="IPR001927">
    <property type="entry name" value="Na/Gal_symport"/>
</dbReference>
<dbReference type="Gene3D" id="1.20.1250.20">
    <property type="entry name" value="MFS general substrate transporter like domains"/>
    <property type="match status" value="1"/>
</dbReference>
<feature type="transmembrane region" description="Helical" evidence="1">
    <location>
        <begin position="415"/>
        <end position="435"/>
    </location>
</feature>
<dbReference type="InterPro" id="IPR036259">
    <property type="entry name" value="MFS_trans_sf"/>
</dbReference>
<name>A0A0P8Y843_9CLOT</name>
<proteinExistence type="predicted"/>
<protein>
    <submittedName>
        <fullName evidence="2">Inner membrane symporter YicJ</fullName>
    </submittedName>
</protein>
<dbReference type="NCBIfam" id="TIGR00792">
    <property type="entry name" value="gph"/>
    <property type="match status" value="1"/>
</dbReference>
<accession>A0A0P8Y843</accession>
<organism evidence="2 3">
    <name type="scientific">Oxobacter pfennigii</name>
    <dbReference type="NCBI Taxonomy" id="36849"/>
    <lineage>
        <taxon>Bacteria</taxon>
        <taxon>Bacillati</taxon>
        <taxon>Bacillota</taxon>
        <taxon>Clostridia</taxon>
        <taxon>Eubacteriales</taxon>
        <taxon>Clostridiaceae</taxon>
        <taxon>Oxobacter</taxon>
    </lineage>
</organism>
<keyword evidence="1" id="KW-1133">Transmembrane helix</keyword>
<dbReference type="SUPFAM" id="SSF103473">
    <property type="entry name" value="MFS general substrate transporter"/>
    <property type="match status" value="1"/>
</dbReference>
<dbReference type="Proteomes" id="UP000050326">
    <property type="component" value="Unassembled WGS sequence"/>
</dbReference>
<feature type="transmembrane region" description="Helical" evidence="1">
    <location>
        <begin position="271"/>
        <end position="292"/>
    </location>
</feature>
<keyword evidence="3" id="KW-1185">Reference proteome</keyword>